<organism evidence="1 2">
    <name type="scientific">Lasius platythorax</name>
    <dbReference type="NCBI Taxonomy" id="488582"/>
    <lineage>
        <taxon>Eukaryota</taxon>
        <taxon>Metazoa</taxon>
        <taxon>Ecdysozoa</taxon>
        <taxon>Arthropoda</taxon>
        <taxon>Hexapoda</taxon>
        <taxon>Insecta</taxon>
        <taxon>Pterygota</taxon>
        <taxon>Neoptera</taxon>
        <taxon>Endopterygota</taxon>
        <taxon>Hymenoptera</taxon>
        <taxon>Apocrita</taxon>
        <taxon>Aculeata</taxon>
        <taxon>Formicoidea</taxon>
        <taxon>Formicidae</taxon>
        <taxon>Formicinae</taxon>
        <taxon>Lasius</taxon>
        <taxon>Lasius</taxon>
    </lineage>
</organism>
<evidence type="ECO:0000313" key="2">
    <source>
        <dbReference type="Proteomes" id="UP001497644"/>
    </source>
</evidence>
<evidence type="ECO:0000313" key="1">
    <source>
        <dbReference type="EMBL" id="CAL1683310.1"/>
    </source>
</evidence>
<reference evidence="1" key="1">
    <citation type="submission" date="2024-04" db="EMBL/GenBank/DDBJ databases">
        <authorList>
            <consortium name="Molecular Ecology Group"/>
        </authorList>
    </citation>
    <scope>NUCLEOTIDE SEQUENCE</scope>
</reference>
<name>A0AAV2NW49_9HYME</name>
<sequence>MTIIFNSFRKSRRRKTEKTAESKDPAFENDKNKQCFEKYNCTDVYVKTRLAKIDRQKWSELSRDFKAHGDQIKSNLDPQGNKLNGNPNRKSQIETIQNKIKAKQSKEVLEVKRDIVAENITKQGKKLRANPVKRISATSNFIYEFNPFANAEQLNPLTSQTCLRSTSNSEQKLPCARTDITSFANSNSNAENGKFVKRKPSAVLPELNSRTDFVKDHSDWNVTDSTQDTCLPILGKENPVKTLSKQLDDRDEPSNINHEVEKVKSAWQALRAERNWTKGKDCIDNVHTKKLYEILEKMTCEVDKIQGRYRDPKANYYLRKSATNVLKTASKPSLEEEAEIVRSIIFPKRKATIESEMSHLKNFDTEMIGKDIAKIRFDETTENILTNKQPTKNTFSSKRIAKNRSVYTNAHGHNIDNDIALVSTISLNTCDKKQDTTTDTMELAFKDDGKTRMKIKSSIEKYLQNYSDNIHKPRDIEEKKGEERFQDIKSSASDIANILASHNIGSYGLYENFEKRDDAYDSEDCTSERDKNFPCSNIATNTTQVTCVDTIQDDKRIRDNTFLENTESYRNDIRPTKVDVKSIGTSRRSNLASCSDNAFIKMGLNVLEKNLSRDKLSQILQSEYLKKNLSL</sequence>
<dbReference type="EMBL" id="OZ034827">
    <property type="protein sequence ID" value="CAL1683310.1"/>
    <property type="molecule type" value="Genomic_DNA"/>
</dbReference>
<gene>
    <name evidence="1" type="ORF">LPLAT_LOCUS9063</name>
</gene>
<accession>A0AAV2NW49</accession>
<dbReference type="AlphaFoldDB" id="A0AAV2NW49"/>
<protein>
    <submittedName>
        <fullName evidence="1">Uncharacterized protein</fullName>
    </submittedName>
</protein>
<proteinExistence type="predicted"/>
<keyword evidence="2" id="KW-1185">Reference proteome</keyword>
<dbReference type="Proteomes" id="UP001497644">
    <property type="component" value="Chromosome 4"/>
</dbReference>